<keyword evidence="1" id="KW-0472">Membrane</keyword>
<reference evidence="2" key="1">
    <citation type="journal article" date="2022" name="Plant J.">
        <title>Strategies of tolerance reflected in two North American maple genomes.</title>
        <authorList>
            <person name="McEvoy S.L."/>
            <person name="Sezen U.U."/>
            <person name="Trouern-Trend A."/>
            <person name="McMahon S.M."/>
            <person name="Schaberg P.G."/>
            <person name="Yang J."/>
            <person name="Wegrzyn J.L."/>
            <person name="Swenson N.G."/>
        </authorList>
    </citation>
    <scope>NUCLEOTIDE SEQUENCE</scope>
    <source>
        <strain evidence="2">NS2018</strain>
    </source>
</reference>
<dbReference type="EMBL" id="JAUESC010000387">
    <property type="protein sequence ID" value="KAK0573047.1"/>
    <property type="molecule type" value="Genomic_DNA"/>
</dbReference>
<keyword evidence="1" id="KW-0812">Transmembrane</keyword>
<keyword evidence="3" id="KW-1185">Reference proteome</keyword>
<evidence type="ECO:0000256" key="1">
    <source>
        <dbReference type="SAM" id="Phobius"/>
    </source>
</evidence>
<reference evidence="2" key="2">
    <citation type="submission" date="2023-06" db="EMBL/GenBank/DDBJ databases">
        <authorList>
            <person name="Swenson N.G."/>
            <person name="Wegrzyn J.L."/>
            <person name="Mcevoy S.L."/>
        </authorList>
    </citation>
    <scope>NUCLEOTIDE SEQUENCE</scope>
    <source>
        <strain evidence="2">NS2018</strain>
        <tissue evidence="2">Leaf</tissue>
    </source>
</reference>
<dbReference type="Proteomes" id="UP001168877">
    <property type="component" value="Unassembled WGS sequence"/>
</dbReference>
<accession>A0AA39RI56</accession>
<sequence>MDVETHGLSSSYEFDSSLCTWRIYCGDYHSLQTYLFSDLYVFGASLMSSMVMELLLLLEAKGLQQSGKEAALPNRETALPVQKTRVTKQALPPPTQLRSGEMLKISLVTAISVNESSVKVELSESAREGQQ</sequence>
<evidence type="ECO:0000313" key="3">
    <source>
        <dbReference type="Proteomes" id="UP001168877"/>
    </source>
</evidence>
<evidence type="ECO:0000313" key="2">
    <source>
        <dbReference type="EMBL" id="KAK0573047.1"/>
    </source>
</evidence>
<protein>
    <submittedName>
        <fullName evidence="2">Uncharacterized protein</fullName>
    </submittedName>
</protein>
<organism evidence="2 3">
    <name type="scientific">Acer saccharum</name>
    <name type="common">Sugar maple</name>
    <dbReference type="NCBI Taxonomy" id="4024"/>
    <lineage>
        <taxon>Eukaryota</taxon>
        <taxon>Viridiplantae</taxon>
        <taxon>Streptophyta</taxon>
        <taxon>Embryophyta</taxon>
        <taxon>Tracheophyta</taxon>
        <taxon>Spermatophyta</taxon>
        <taxon>Magnoliopsida</taxon>
        <taxon>eudicotyledons</taxon>
        <taxon>Gunneridae</taxon>
        <taxon>Pentapetalae</taxon>
        <taxon>rosids</taxon>
        <taxon>malvids</taxon>
        <taxon>Sapindales</taxon>
        <taxon>Sapindaceae</taxon>
        <taxon>Hippocastanoideae</taxon>
        <taxon>Acereae</taxon>
        <taxon>Acer</taxon>
    </lineage>
</organism>
<comment type="caution">
    <text evidence="2">The sequence shown here is derived from an EMBL/GenBank/DDBJ whole genome shotgun (WGS) entry which is preliminary data.</text>
</comment>
<proteinExistence type="predicted"/>
<feature type="transmembrane region" description="Helical" evidence="1">
    <location>
        <begin position="39"/>
        <end position="58"/>
    </location>
</feature>
<dbReference type="AlphaFoldDB" id="A0AA39RI56"/>
<gene>
    <name evidence="2" type="ORF">LWI29_002278</name>
</gene>
<name>A0AA39RI56_ACESA</name>
<keyword evidence="1" id="KW-1133">Transmembrane helix</keyword>